<feature type="compositionally biased region" description="Low complexity" evidence="2">
    <location>
        <begin position="721"/>
        <end position="739"/>
    </location>
</feature>
<gene>
    <name evidence="3" type="ORF">INT48_000727</name>
</gene>
<feature type="compositionally biased region" description="Basic residues" evidence="2">
    <location>
        <begin position="711"/>
        <end position="720"/>
    </location>
</feature>
<keyword evidence="1" id="KW-0175">Coiled coil</keyword>
<organism evidence="3 4">
    <name type="scientific">Thamnidium elegans</name>
    <dbReference type="NCBI Taxonomy" id="101142"/>
    <lineage>
        <taxon>Eukaryota</taxon>
        <taxon>Fungi</taxon>
        <taxon>Fungi incertae sedis</taxon>
        <taxon>Mucoromycota</taxon>
        <taxon>Mucoromycotina</taxon>
        <taxon>Mucoromycetes</taxon>
        <taxon>Mucorales</taxon>
        <taxon>Mucorineae</taxon>
        <taxon>Mucoraceae</taxon>
        <taxon>Thamnidium</taxon>
    </lineage>
</organism>
<evidence type="ECO:0000313" key="4">
    <source>
        <dbReference type="Proteomes" id="UP000613177"/>
    </source>
</evidence>
<feature type="coiled-coil region" evidence="1">
    <location>
        <begin position="782"/>
        <end position="832"/>
    </location>
</feature>
<feature type="region of interest" description="Disordered" evidence="2">
    <location>
        <begin position="395"/>
        <end position="415"/>
    </location>
</feature>
<feature type="region of interest" description="Disordered" evidence="2">
    <location>
        <begin position="484"/>
        <end position="520"/>
    </location>
</feature>
<name>A0A8H7STL1_9FUNG</name>
<protein>
    <recommendedName>
        <fullName evidence="5">Enkurin domain-containing protein</fullName>
    </recommendedName>
</protein>
<feature type="coiled-coil region" evidence="1">
    <location>
        <begin position="599"/>
        <end position="640"/>
    </location>
</feature>
<feature type="coiled-coil region" evidence="1">
    <location>
        <begin position="536"/>
        <end position="570"/>
    </location>
</feature>
<feature type="compositionally biased region" description="Polar residues" evidence="2">
    <location>
        <begin position="406"/>
        <end position="415"/>
    </location>
</feature>
<feature type="compositionally biased region" description="Basic and acidic residues" evidence="2">
    <location>
        <begin position="141"/>
        <end position="159"/>
    </location>
</feature>
<accession>A0A8H7STL1</accession>
<dbReference type="Proteomes" id="UP000613177">
    <property type="component" value="Unassembled WGS sequence"/>
</dbReference>
<feature type="region of interest" description="Disordered" evidence="2">
    <location>
        <begin position="94"/>
        <end position="119"/>
    </location>
</feature>
<feature type="compositionally biased region" description="Low complexity" evidence="2">
    <location>
        <begin position="485"/>
        <end position="500"/>
    </location>
</feature>
<evidence type="ECO:0008006" key="5">
    <source>
        <dbReference type="Google" id="ProtNLM"/>
    </source>
</evidence>
<feature type="region of interest" description="Disordered" evidence="2">
    <location>
        <begin position="709"/>
        <end position="782"/>
    </location>
</feature>
<sequence>MSSTTTVKSKDRTTSSAGQKFWPLKKFGLHHGKTEDQPIALSTTVKPTIVNEPVKALCFQVVVKKFKRQSSNASNTPTLTRKMGRDISRARINSQNNTANLNAPKNNNMTAKSAGSGTLSRSNTFNSAIFAASQPNKAVTRTRELRNNSVRRSSEDKLLKRPQSPPKRNDSPTQPNIMLESVQQQIQLEQLLNDVDNDSAIEEDDYEEDALKKDQITKSVNRSIIIEFDNPPIKRKSVAELKPDTKEEIKEDRKQLQSPLPAAEFAGDKSTLDTTTSAAGIVSMNSEPVSPTMCTFDVQSVQNKLNESDKAPNNQFVQQPIQRINRLRPAASFATLRQLASSNNTLQHQQQFSQQIPHIKRRPVSFIESSNNSNYALPASEDYLTVNRPAYYRRASSEDNRHIRQQSDNNNPIQYNTVGNRRLVRSNTVHNLIIKDGYGHRIVQCVGLDESAPLQQPLLRRKNSSFESNDSYHDWSPPTEIMDDSLFSSHNTDTSSSDSSCHQGISNRRIKRKDSARSISSLCSTSPPITSYDAKFEKLKTKLDKERATVKALQKQKEAYNKDVLFLSKNVDGLVADNLEWKKKFENEKTLKERFQGDLSCTMDKLNEAIEQLRQLETHARLLKSEIDDKNKEIRELEKKKPRSKPITDGKSTDRLLAAQLQHSQNQVRLLKSTMEQFLRMGVFNDDLNSSNSITSPTISIEAVVSEFKRGGSRQQRRSGNKSSTNSVTDETPNDNITTPTPPLPVSRSRKSLVPTEIVEPFSNRPTKTPIKKPNPLQDEGTEELDTQLRELLREKELLQAEYSKAPSSGGNALVRRRREELESRLDTVDSQMCRIKLKMRSRNIL</sequence>
<feature type="region of interest" description="Disordered" evidence="2">
    <location>
        <begin position="134"/>
        <end position="175"/>
    </location>
</feature>
<evidence type="ECO:0000313" key="3">
    <source>
        <dbReference type="EMBL" id="KAG2236729.1"/>
    </source>
</evidence>
<keyword evidence="4" id="KW-1185">Reference proteome</keyword>
<evidence type="ECO:0000256" key="2">
    <source>
        <dbReference type="SAM" id="MobiDB-lite"/>
    </source>
</evidence>
<evidence type="ECO:0000256" key="1">
    <source>
        <dbReference type="SAM" id="Coils"/>
    </source>
</evidence>
<dbReference type="AlphaFoldDB" id="A0A8H7STL1"/>
<reference evidence="3" key="1">
    <citation type="submission" date="2021-01" db="EMBL/GenBank/DDBJ databases">
        <title>Metabolic potential, ecology and presence of endohyphal bacteria is reflected in genomic diversity of Mucoromycotina.</title>
        <authorList>
            <person name="Muszewska A."/>
            <person name="Okrasinska A."/>
            <person name="Steczkiewicz K."/>
            <person name="Drgas O."/>
            <person name="Orlowska M."/>
            <person name="Perlinska-Lenart U."/>
            <person name="Aleksandrzak-Piekarczyk T."/>
            <person name="Szatraj K."/>
            <person name="Zielenkiewicz U."/>
            <person name="Pilsyk S."/>
            <person name="Malc E."/>
            <person name="Mieczkowski P."/>
            <person name="Kruszewska J.S."/>
            <person name="Biernat P."/>
            <person name="Pawlowska J."/>
        </authorList>
    </citation>
    <scope>NUCLEOTIDE SEQUENCE</scope>
    <source>
        <strain evidence="3">WA0000018081</strain>
    </source>
</reference>
<feature type="compositionally biased region" description="Low complexity" evidence="2">
    <location>
        <begin position="96"/>
        <end position="111"/>
    </location>
</feature>
<dbReference type="EMBL" id="JAEPRE010000014">
    <property type="protein sequence ID" value="KAG2236729.1"/>
    <property type="molecule type" value="Genomic_DNA"/>
</dbReference>
<comment type="caution">
    <text evidence="3">The sequence shown here is derived from an EMBL/GenBank/DDBJ whole genome shotgun (WGS) entry which is preliminary data.</text>
</comment>
<proteinExistence type="predicted"/>